<dbReference type="NCBIfam" id="TIGR00188">
    <property type="entry name" value="rnpA"/>
    <property type="match status" value="1"/>
</dbReference>
<evidence type="ECO:0000256" key="6">
    <source>
        <dbReference type="NCBIfam" id="TIGR00188"/>
    </source>
</evidence>
<protein>
    <recommendedName>
        <fullName evidence="6">Ribonuclease P protein component</fullName>
        <ecNumber evidence="6">3.1.26.5</ecNumber>
    </recommendedName>
</protein>
<keyword evidence="2" id="KW-0540">Nuclease</keyword>
<dbReference type="GO" id="GO:0004526">
    <property type="term" value="F:ribonuclease P activity"/>
    <property type="evidence" value="ECO:0007669"/>
    <property type="project" value="UniProtKB-UniRule"/>
</dbReference>
<feature type="non-terminal residue" evidence="7">
    <location>
        <position position="1"/>
    </location>
</feature>
<evidence type="ECO:0000313" key="7">
    <source>
        <dbReference type="EMBL" id="PJE69099.1"/>
    </source>
</evidence>
<accession>A0A2M8L5I9</accession>
<dbReference type="InterPro" id="IPR000100">
    <property type="entry name" value="RNase_P"/>
</dbReference>
<dbReference type="SUPFAM" id="SSF54211">
    <property type="entry name" value="Ribosomal protein S5 domain 2-like"/>
    <property type="match status" value="1"/>
</dbReference>
<dbReference type="EMBL" id="PFEL01000062">
    <property type="protein sequence ID" value="PJE69099.1"/>
    <property type="molecule type" value="Genomic_DNA"/>
</dbReference>
<evidence type="ECO:0000256" key="3">
    <source>
        <dbReference type="ARBA" id="ARBA00022759"/>
    </source>
</evidence>
<dbReference type="AlphaFoldDB" id="A0A2M8L5I9"/>
<keyword evidence="1" id="KW-0819">tRNA processing</keyword>
<keyword evidence="5" id="KW-0694">RNA-binding</keyword>
<dbReference type="Gene3D" id="3.30.230.10">
    <property type="match status" value="1"/>
</dbReference>
<dbReference type="EC" id="3.1.26.5" evidence="6"/>
<organism evidence="7 8">
    <name type="scientific">Candidatus Shapirobacteria bacterium CG10_big_fil_rev_8_21_14_0_10_38_14</name>
    <dbReference type="NCBI Taxonomy" id="1974483"/>
    <lineage>
        <taxon>Bacteria</taxon>
        <taxon>Candidatus Shapironibacteriota</taxon>
    </lineage>
</organism>
<dbReference type="GO" id="GO:0000049">
    <property type="term" value="F:tRNA binding"/>
    <property type="evidence" value="ECO:0007669"/>
    <property type="project" value="InterPro"/>
</dbReference>
<comment type="caution">
    <text evidence="7">The sequence shown here is derived from an EMBL/GenBank/DDBJ whole genome shotgun (WGS) entry which is preliminary data.</text>
</comment>
<evidence type="ECO:0000256" key="4">
    <source>
        <dbReference type="ARBA" id="ARBA00022801"/>
    </source>
</evidence>
<dbReference type="Proteomes" id="UP000229500">
    <property type="component" value="Unassembled WGS sequence"/>
</dbReference>
<dbReference type="Pfam" id="PF00825">
    <property type="entry name" value="Ribonuclease_P"/>
    <property type="match status" value="1"/>
</dbReference>
<keyword evidence="4" id="KW-0378">Hydrolase</keyword>
<reference evidence="8" key="1">
    <citation type="submission" date="2017-09" db="EMBL/GenBank/DDBJ databases">
        <title>Depth-based differentiation of microbial function through sediment-hosted aquifers and enrichment of novel symbionts in the deep terrestrial subsurface.</title>
        <authorList>
            <person name="Probst A.J."/>
            <person name="Ladd B."/>
            <person name="Jarett J.K."/>
            <person name="Geller-Mcgrath D.E."/>
            <person name="Sieber C.M.K."/>
            <person name="Emerson J.B."/>
            <person name="Anantharaman K."/>
            <person name="Thomas B.C."/>
            <person name="Malmstrom R."/>
            <person name="Stieglmeier M."/>
            <person name="Klingl A."/>
            <person name="Woyke T."/>
            <person name="Ryan C.M."/>
            <person name="Banfield J.F."/>
        </authorList>
    </citation>
    <scope>NUCLEOTIDE SEQUENCE [LARGE SCALE GENOMIC DNA]</scope>
</reference>
<evidence type="ECO:0000256" key="5">
    <source>
        <dbReference type="ARBA" id="ARBA00022884"/>
    </source>
</evidence>
<dbReference type="GO" id="GO:0030677">
    <property type="term" value="C:ribonuclease P complex"/>
    <property type="evidence" value="ECO:0007669"/>
    <property type="project" value="TreeGrafter"/>
</dbReference>
<gene>
    <name evidence="7" type="primary">rnpA</name>
    <name evidence="7" type="ORF">COU96_01645</name>
</gene>
<evidence type="ECO:0000313" key="8">
    <source>
        <dbReference type="Proteomes" id="UP000229500"/>
    </source>
</evidence>
<proteinExistence type="predicted"/>
<keyword evidence="3" id="KW-0255">Endonuclease</keyword>
<dbReference type="InterPro" id="IPR020568">
    <property type="entry name" value="Ribosomal_Su5_D2-typ_SF"/>
</dbReference>
<dbReference type="PANTHER" id="PTHR33992:SF1">
    <property type="entry name" value="RIBONUCLEASE P PROTEIN COMPONENT"/>
    <property type="match status" value="1"/>
</dbReference>
<evidence type="ECO:0000256" key="1">
    <source>
        <dbReference type="ARBA" id="ARBA00022694"/>
    </source>
</evidence>
<name>A0A2M8L5I9_9BACT</name>
<dbReference type="GO" id="GO:0042781">
    <property type="term" value="F:3'-tRNA processing endoribonuclease activity"/>
    <property type="evidence" value="ECO:0007669"/>
    <property type="project" value="TreeGrafter"/>
</dbReference>
<evidence type="ECO:0000256" key="2">
    <source>
        <dbReference type="ARBA" id="ARBA00022722"/>
    </source>
</evidence>
<dbReference type="PANTHER" id="PTHR33992">
    <property type="entry name" value="RIBONUCLEASE P PROTEIN COMPONENT"/>
    <property type="match status" value="1"/>
</dbReference>
<sequence>LLVAKQQFPVARFAFIVSKKIHNKAVKRNRFRRLLIESVRFFLPQIKSGVDGVFLTKKAIIDRDFGEIKNEMEKTLKKAGLLTR</sequence>
<dbReference type="InterPro" id="IPR014721">
    <property type="entry name" value="Ribsml_uS5_D2-typ_fold_subgr"/>
</dbReference>